<feature type="region of interest" description="Disordered" evidence="9">
    <location>
        <begin position="205"/>
        <end position="232"/>
    </location>
</feature>
<comment type="subunit">
    <text evidence="8">Component of the Mediator complex.</text>
</comment>
<gene>
    <name evidence="8" type="primary">MED6</name>
    <name evidence="10" type="ORF">PMIN01_10039</name>
</gene>
<comment type="caution">
    <text evidence="10">The sequence shown here is derived from an EMBL/GenBank/DDBJ whole genome shotgun (WGS) entry which is preliminary data.</text>
</comment>
<organism evidence="10 11">
    <name type="scientific">Paraphaeosphaeria minitans</name>
    <dbReference type="NCBI Taxonomy" id="565426"/>
    <lineage>
        <taxon>Eukaryota</taxon>
        <taxon>Fungi</taxon>
        <taxon>Dikarya</taxon>
        <taxon>Ascomycota</taxon>
        <taxon>Pezizomycotina</taxon>
        <taxon>Dothideomycetes</taxon>
        <taxon>Pleosporomycetidae</taxon>
        <taxon>Pleosporales</taxon>
        <taxon>Massarineae</taxon>
        <taxon>Didymosphaeriaceae</taxon>
        <taxon>Paraphaeosphaeria</taxon>
    </lineage>
</organism>
<evidence type="ECO:0000256" key="5">
    <source>
        <dbReference type="ARBA" id="ARBA00023163"/>
    </source>
</evidence>
<feature type="compositionally biased region" description="Low complexity" evidence="9">
    <location>
        <begin position="205"/>
        <end position="229"/>
    </location>
</feature>
<comment type="subcellular location">
    <subcellularLocation>
        <location evidence="1 8">Nucleus</location>
    </subcellularLocation>
</comment>
<dbReference type="GO" id="GO:0006357">
    <property type="term" value="P:regulation of transcription by RNA polymerase II"/>
    <property type="evidence" value="ECO:0007669"/>
    <property type="project" value="InterPro"/>
</dbReference>
<keyword evidence="8" id="KW-0010">Activator</keyword>
<dbReference type="InterPro" id="IPR038566">
    <property type="entry name" value="Mediator_Med6_sf"/>
</dbReference>
<dbReference type="PANTHER" id="PTHR13104">
    <property type="entry name" value="MED-6-RELATED"/>
    <property type="match status" value="1"/>
</dbReference>
<keyword evidence="6 8" id="KW-0539">Nucleus</keyword>
<sequence>MPPQPAPEDEWQFDRPDLLPTLSAAGTLNTNTILWYFYNSPWFDQGSNNNSLLRQVGGTPQQELLFNNRVAFEERMRTDYPYGTQYVVAYEPKNDGEPWVIQRQEKSVDQETGKTAKTDVTATYYTQGTRIFMAKSLLDVLQTRLLSVSTQLQDLMELSKGLSHFSPATGHTYVPPSFDLAKSGSRAASRAASPVAVAVAASIADPSSQSQSQSQTQTQTQTQTQSTSQAAAADPFETFSDAFFLRSLDRTEAYFEEYVDENPLQGEPGSFVLTHSWRNTVTRREEEKKRAEQQAVQQAAIAQAAAQPTQLSISTSQTQTQTQSGLQSSTSTPKPATPATESFSRKASTASQPKPGKEKRRKSKGPGSLASPVTPTGPQI</sequence>
<dbReference type="OrthoDB" id="344220at2759"/>
<evidence type="ECO:0000256" key="3">
    <source>
        <dbReference type="ARBA" id="ARBA00020634"/>
    </source>
</evidence>
<dbReference type="GO" id="GO:0016592">
    <property type="term" value="C:mediator complex"/>
    <property type="evidence" value="ECO:0007669"/>
    <property type="project" value="InterPro"/>
</dbReference>
<evidence type="ECO:0000256" key="7">
    <source>
        <dbReference type="ARBA" id="ARBA00031259"/>
    </source>
</evidence>
<reference evidence="10" key="1">
    <citation type="journal article" date="2020" name="Mol. Plant Microbe Interact.">
        <title>Genome Sequence of the Biocontrol Agent Coniothyrium minitans strain Conio (IMI 134523).</title>
        <authorList>
            <person name="Patel D."/>
            <person name="Shittu T.A."/>
            <person name="Baroncelli R."/>
            <person name="Muthumeenakshi S."/>
            <person name="Osborne T.H."/>
            <person name="Janganan T.K."/>
            <person name="Sreenivasaprasad S."/>
        </authorList>
    </citation>
    <scope>NUCLEOTIDE SEQUENCE</scope>
    <source>
        <strain evidence="10">Conio</strain>
    </source>
</reference>
<accession>A0A9P6GD05</accession>
<proteinExistence type="inferred from homology"/>
<evidence type="ECO:0000256" key="1">
    <source>
        <dbReference type="ARBA" id="ARBA00004123"/>
    </source>
</evidence>
<dbReference type="EMBL" id="WJXW01000011">
    <property type="protein sequence ID" value="KAF9732110.1"/>
    <property type="molecule type" value="Genomic_DNA"/>
</dbReference>
<keyword evidence="11" id="KW-1185">Reference proteome</keyword>
<evidence type="ECO:0000256" key="9">
    <source>
        <dbReference type="SAM" id="MobiDB-lite"/>
    </source>
</evidence>
<feature type="compositionally biased region" description="Polar residues" evidence="9">
    <location>
        <begin position="371"/>
        <end position="380"/>
    </location>
</feature>
<evidence type="ECO:0000313" key="11">
    <source>
        <dbReference type="Proteomes" id="UP000756921"/>
    </source>
</evidence>
<comment type="function">
    <text evidence="8">Component of the Mediator complex, a coactivator involved in the regulated transcription of nearly all RNA polymerase II-dependent genes. Mediator functions as a bridge to convey information from gene-specific regulatory proteins to the basal RNA polymerase II transcription machinery. Mediator is recruited to promoters by direct interactions with regulatory proteins and serves as a scaffold for the assembly of a functional preinitiation complex with RNA polymerase II and the general transcription factors.</text>
</comment>
<dbReference type="AlphaFoldDB" id="A0A9P6GD05"/>
<name>A0A9P6GD05_9PLEO</name>
<dbReference type="GO" id="GO:0003712">
    <property type="term" value="F:transcription coregulator activity"/>
    <property type="evidence" value="ECO:0007669"/>
    <property type="project" value="InterPro"/>
</dbReference>
<dbReference type="Gene3D" id="3.10.450.580">
    <property type="entry name" value="Mediator complex, subunit Med6"/>
    <property type="match status" value="1"/>
</dbReference>
<evidence type="ECO:0000313" key="10">
    <source>
        <dbReference type="EMBL" id="KAF9732110.1"/>
    </source>
</evidence>
<evidence type="ECO:0000256" key="4">
    <source>
        <dbReference type="ARBA" id="ARBA00023015"/>
    </source>
</evidence>
<evidence type="ECO:0000256" key="6">
    <source>
        <dbReference type="ARBA" id="ARBA00023242"/>
    </source>
</evidence>
<dbReference type="Proteomes" id="UP000756921">
    <property type="component" value="Unassembled WGS sequence"/>
</dbReference>
<evidence type="ECO:0000256" key="2">
    <source>
        <dbReference type="ARBA" id="ARBA00007526"/>
    </source>
</evidence>
<evidence type="ECO:0000256" key="8">
    <source>
        <dbReference type="RuleBase" id="RU364143"/>
    </source>
</evidence>
<dbReference type="Pfam" id="PF04934">
    <property type="entry name" value="Med6"/>
    <property type="match status" value="1"/>
</dbReference>
<protein>
    <recommendedName>
        <fullName evidence="3 8">Mediator of RNA polymerase II transcription subunit 6</fullName>
    </recommendedName>
    <alternativeName>
        <fullName evidence="7 8">Mediator complex subunit 6</fullName>
    </alternativeName>
</protein>
<feature type="region of interest" description="Disordered" evidence="9">
    <location>
        <begin position="309"/>
        <end position="380"/>
    </location>
</feature>
<keyword evidence="5 8" id="KW-0804">Transcription</keyword>
<comment type="similarity">
    <text evidence="2 8">Belongs to the Mediator complex subunit 6 family.</text>
</comment>
<keyword evidence="4 8" id="KW-0805">Transcription regulation</keyword>
<feature type="compositionally biased region" description="Low complexity" evidence="9">
    <location>
        <begin position="309"/>
        <end position="342"/>
    </location>
</feature>
<dbReference type="InterPro" id="IPR007018">
    <property type="entry name" value="Mediator_Med6"/>
</dbReference>